<keyword evidence="2" id="KW-1185">Reference proteome</keyword>
<evidence type="ECO:0000313" key="2">
    <source>
        <dbReference type="Proteomes" id="UP000305267"/>
    </source>
</evidence>
<evidence type="ECO:0000313" key="1">
    <source>
        <dbReference type="EMBL" id="TNC16145.1"/>
    </source>
</evidence>
<protein>
    <submittedName>
        <fullName evidence="1">Uncharacterized protein</fullName>
    </submittedName>
</protein>
<reference evidence="1 2" key="1">
    <citation type="submission" date="2019-06" db="EMBL/GenBank/DDBJ databases">
        <title>Genome of Methylobacterium sp. 17Sr1-39.</title>
        <authorList>
            <person name="Seo T."/>
        </authorList>
    </citation>
    <scope>NUCLEOTIDE SEQUENCE [LARGE SCALE GENOMIC DNA]</scope>
    <source>
        <strain evidence="1 2">17Sr1-39</strain>
    </source>
</reference>
<comment type="caution">
    <text evidence="1">The sequence shown here is derived from an EMBL/GenBank/DDBJ whole genome shotgun (WGS) entry which is preliminary data.</text>
</comment>
<dbReference type="EMBL" id="VDDA01000001">
    <property type="protein sequence ID" value="TNC16145.1"/>
    <property type="molecule type" value="Genomic_DNA"/>
</dbReference>
<sequence>MLGPDPCEGQHPASAGPGVGTVVAARSRVPEPLRAALDRIEQGLAGLMQGADKRETMHALRSTLSDICALTERDPRIQRAVKRVVSAGERLAGLETPSLRSRAESAARRAAARAIEGLAAVLVDTRPSRIATSLGRGW</sequence>
<dbReference type="Proteomes" id="UP000305267">
    <property type="component" value="Unassembled WGS sequence"/>
</dbReference>
<dbReference type="OrthoDB" id="7994771at2"/>
<name>A0A5C4LQV4_9HYPH</name>
<dbReference type="RefSeq" id="WP_139033962.1">
    <property type="nucleotide sequence ID" value="NZ_VDDA01000001.1"/>
</dbReference>
<accession>A0A5C4LQV4</accession>
<organism evidence="1 2">
    <name type="scientific">Methylobacterium terricola</name>
    <dbReference type="NCBI Taxonomy" id="2583531"/>
    <lineage>
        <taxon>Bacteria</taxon>
        <taxon>Pseudomonadati</taxon>
        <taxon>Pseudomonadota</taxon>
        <taxon>Alphaproteobacteria</taxon>
        <taxon>Hyphomicrobiales</taxon>
        <taxon>Methylobacteriaceae</taxon>
        <taxon>Methylobacterium</taxon>
    </lineage>
</organism>
<proteinExistence type="predicted"/>
<gene>
    <name evidence="1" type="ORF">FF100_02480</name>
</gene>
<dbReference type="AlphaFoldDB" id="A0A5C4LQV4"/>